<evidence type="ECO:0000256" key="5">
    <source>
        <dbReference type="ARBA" id="ARBA00022840"/>
    </source>
</evidence>
<dbReference type="Pfam" id="PF00005">
    <property type="entry name" value="ABC_tran"/>
    <property type="match status" value="1"/>
</dbReference>
<gene>
    <name evidence="9" type="ORF">KVH32_10155</name>
</gene>
<dbReference type="SUPFAM" id="SSF52540">
    <property type="entry name" value="P-loop containing nucleoside triphosphate hydrolases"/>
    <property type="match status" value="1"/>
</dbReference>
<dbReference type="InterPro" id="IPR003439">
    <property type="entry name" value="ABC_transporter-like_ATP-bd"/>
</dbReference>
<evidence type="ECO:0000256" key="7">
    <source>
        <dbReference type="SAM" id="MobiDB-lite"/>
    </source>
</evidence>
<keyword evidence="3" id="KW-0813">Transport</keyword>
<dbReference type="PROSITE" id="PS00211">
    <property type="entry name" value="ABC_TRANSPORTER_1"/>
    <property type="match status" value="1"/>
</dbReference>
<evidence type="ECO:0000256" key="3">
    <source>
        <dbReference type="ARBA" id="ARBA00022448"/>
    </source>
</evidence>
<keyword evidence="4" id="KW-0547">Nucleotide-binding</keyword>
<feature type="compositionally biased region" description="Basic and acidic residues" evidence="7">
    <location>
        <begin position="318"/>
        <end position="327"/>
    </location>
</feature>
<sequence length="327" mass="35647">MKPLMLEGLSKRFGSQQALEKLTLAVRPGEITGFVGGNGAGKTTAMRIGVGVLEPDEGRVLWGDAPVTRAETERFGYMPEERGLYPKMTVARQLTYLGELHGLSRAEARDAMVRWTERLRITQHRDKRVATLSLGNQQRVQLAAALVHDPDVLLLDEPFSGLDPLAVDDMSEVLRTKAEQGVPVLFSSHQLDLVEQLCDRVAIVRAGRLAACGTHQELRPADPRGQVYVEIDGAGGDWPADCAAAAAHRAHEQGVLVDLAAGRTENDLLAQAARHGTIRQMRRHEPSLAELFRDLVEPADDPPEDRGEPDTPASDPARTSDLDKVSA</sequence>
<feature type="domain" description="ABC transporter" evidence="8">
    <location>
        <begin position="4"/>
        <end position="231"/>
    </location>
</feature>
<evidence type="ECO:0000256" key="4">
    <source>
        <dbReference type="ARBA" id="ARBA00022741"/>
    </source>
</evidence>
<dbReference type="EMBL" id="JAHSTP010000003">
    <property type="protein sequence ID" value="MBZ6151532.1"/>
    <property type="molecule type" value="Genomic_DNA"/>
</dbReference>
<comment type="subcellular location">
    <subcellularLocation>
        <location evidence="1">Cell membrane</location>
        <topology evidence="1">Peripheral membrane protein</topology>
    </subcellularLocation>
</comment>
<dbReference type="InterPro" id="IPR003593">
    <property type="entry name" value="AAA+_ATPase"/>
</dbReference>
<dbReference type="InterPro" id="IPR050763">
    <property type="entry name" value="ABC_transporter_ATP-binding"/>
</dbReference>
<dbReference type="GO" id="GO:0005524">
    <property type="term" value="F:ATP binding"/>
    <property type="evidence" value="ECO:0007669"/>
    <property type="project" value="UniProtKB-KW"/>
</dbReference>
<organism evidence="9 10">
    <name type="scientific">Streptomyces olivaceus</name>
    <dbReference type="NCBI Taxonomy" id="47716"/>
    <lineage>
        <taxon>Bacteria</taxon>
        <taxon>Bacillati</taxon>
        <taxon>Actinomycetota</taxon>
        <taxon>Actinomycetes</taxon>
        <taxon>Kitasatosporales</taxon>
        <taxon>Streptomycetaceae</taxon>
        <taxon>Streptomyces</taxon>
    </lineage>
</organism>
<dbReference type="RefSeq" id="WP_224289816.1">
    <property type="nucleotide sequence ID" value="NZ_BNEG01000003.1"/>
</dbReference>
<keyword evidence="5 9" id="KW-0067">ATP-binding</keyword>
<dbReference type="InterPro" id="IPR027417">
    <property type="entry name" value="P-loop_NTPase"/>
</dbReference>
<evidence type="ECO:0000256" key="2">
    <source>
        <dbReference type="ARBA" id="ARBA00005417"/>
    </source>
</evidence>
<dbReference type="SMART" id="SM00382">
    <property type="entry name" value="AAA"/>
    <property type="match status" value="1"/>
</dbReference>
<comment type="similarity">
    <text evidence="2">Belongs to the ABC transporter superfamily.</text>
</comment>
<proteinExistence type="inferred from homology"/>
<dbReference type="InterPro" id="IPR025302">
    <property type="entry name" value="DrrA1/2-like_C"/>
</dbReference>
<evidence type="ECO:0000256" key="6">
    <source>
        <dbReference type="ARBA" id="ARBA00023251"/>
    </source>
</evidence>
<dbReference type="PANTHER" id="PTHR42711:SF5">
    <property type="entry name" value="ABC TRANSPORTER ATP-BINDING PROTEIN NATA"/>
    <property type="match status" value="1"/>
</dbReference>
<keyword evidence="6" id="KW-0046">Antibiotic resistance</keyword>
<evidence type="ECO:0000256" key="1">
    <source>
        <dbReference type="ARBA" id="ARBA00004202"/>
    </source>
</evidence>
<name>A0ABS7W0P5_STROV</name>
<keyword evidence="10" id="KW-1185">Reference proteome</keyword>
<dbReference type="Proteomes" id="UP000758701">
    <property type="component" value="Unassembled WGS sequence"/>
</dbReference>
<comment type="caution">
    <text evidence="9">The sequence shown here is derived from an EMBL/GenBank/DDBJ whole genome shotgun (WGS) entry which is preliminary data.</text>
</comment>
<evidence type="ECO:0000313" key="10">
    <source>
        <dbReference type="Proteomes" id="UP000758701"/>
    </source>
</evidence>
<dbReference type="PANTHER" id="PTHR42711">
    <property type="entry name" value="ABC TRANSPORTER ATP-BINDING PROTEIN"/>
    <property type="match status" value="1"/>
</dbReference>
<evidence type="ECO:0000259" key="8">
    <source>
        <dbReference type="PROSITE" id="PS50893"/>
    </source>
</evidence>
<dbReference type="PROSITE" id="PS50893">
    <property type="entry name" value="ABC_TRANSPORTER_2"/>
    <property type="match status" value="1"/>
</dbReference>
<dbReference type="InterPro" id="IPR017871">
    <property type="entry name" value="ABC_transporter-like_CS"/>
</dbReference>
<protein>
    <submittedName>
        <fullName evidence="9">ATP-binding cassette domain-containing protein</fullName>
    </submittedName>
</protein>
<accession>A0ABS7W0P5</accession>
<dbReference type="Pfam" id="PF13732">
    <property type="entry name" value="DrrA1-3_C"/>
    <property type="match status" value="1"/>
</dbReference>
<feature type="region of interest" description="Disordered" evidence="7">
    <location>
        <begin position="292"/>
        <end position="327"/>
    </location>
</feature>
<evidence type="ECO:0000313" key="9">
    <source>
        <dbReference type="EMBL" id="MBZ6151532.1"/>
    </source>
</evidence>
<dbReference type="Gene3D" id="3.40.50.300">
    <property type="entry name" value="P-loop containing nucleotide triphosphate hydrolases"/>
    <property type="match status" value="1"/>
</dbReference>
<reference evidence="9 10" key="1">
    <citation type="submission" date="2021-06" db="EMBL/GenBank/DDBJ databases">
        <title>Ecological speciation of a Streptomyces species isolated from different habitats and geographic origins.</title>
        <authorList>
            <person name="Wang J."/>
        </authorList>
    </citation>
    <scope>NUCLEOTIDE SEQUENCE [LARGE SCALE GENOMIC DNA]</scope>
    <source>
        <strain evidence="9 10">FXJ8.012</strain>
    </source>
</reference>